<sequence>MTPANGERPRAVNPTTEHGRAGLTQERALRTRAQILGAAAHAFATKGFPAVTVLDVAELAGMTKGAVYFHYPNKEALARAVADEFYQTLNRLADNVAQQNLHPLDAVAQLLTRTALAFRDDLVIQAGARLQIERSLIATDLPTPYIGYTRIITDWLTQATNNPNPQTTTTNPQTTATNPDPQTTARVLIAAFFGAQHISWILTDRTDITQRVQEILTTILPTTPPTAPTTQPTT</sequence>
<protein>
    <submittedName>
        <fullName evidence="7">TetR/AcrR family transcriptional regulator</fullName>
    </submittedName>
</protein>
<dbReference type="Proteomes" id="UP001432014">
    <property type="component" value="Chromosome"/>
</dbReference>
<organism evidence="7 9">
    <name type="scientific">Kitasatospora herbaricolor</name>
    <dbReference type="NCBI Taxonomy" id="68217"/>
    <lineage>
        <taxon>Bacteria</taxon>
        <taxon>Bacillati</taxon>
        <taxon>Actinomycetota</taxon>
        <taxon>Actinomycetes</taxon>
        <taxon>Kitasatosporales</taxon>
        <taxon>Streptomycetaceae</taxon>
        <taxon>Kitasatospora</taxon>
    </lineage>
</organism>
<accession>A0ABZ1W028</accession>
<dbReference type="NCBIfam" id="NF041196">
    <property type="entry name" value="ScbR_bind_reg"/>
    <property type="match status" value="1"/>
</dbReference>
<feature type="region of interest" description="Disordered" evidence="5">
    <location>
        <begin position="1"/>
        <end position="25"/>
    </location>
</feature>
<dbReference type="SUPFAM" id="SSF48498">
    <property type="entry name" value="Tetracyclin repressor-like, C-terminal domain"/>
    <property type="match status" value="1"/>
</dbReference>
<dbReference type="InterPro" id="IPR001647">
    <property type="entry name" value="HTH_TetR"/>
</dbReference>
<proteinExistence type="predicted"/>
<evidence type="ECO:0000313" key="7">
    <source>
        <dbReference type="EMBL" id="WUS54181.1"/>
    </source>
</evidence>
<evidence type="ECO:0000256" key="3">
    <source>
        <dbReference type="ARBA" id="ARBA00023163"/>
    </source>
</evidence>
<evidence type="ECO:0000313" key="8">
    <source>
        <dbReference type="EMBL" id="WUS61166.1"/>
    </source>
</evidence>
<dbReference type="EMBL" id="CP108482">
    <property type="protein sequence ID" value="WUS54181.1"/>
    <property type="molecule type" value="Genomic_DNA"/>
</dbReference>
<evidence type="ECO:0000259" key="6">
    <source>
        <dbReference type="PROSITE" id="PS50977"/>
    </source>
</evidence>
<dbReference type="PRINTS" id="PR00455">
    <property type="entry name" value="HTHTETR"/>
</dbReference>
<evidence type="ECO:0000256" key="4">
    <source>
        <dbReference type="PROSITE-ProRule" id="PRU00335"/>
    </source>
</evidence>
<name>A0ABZ1W028_9ACTN</name>
<keyword evidence="3" id="KW-0804">Transcription</keyword>
<dbReference type="Gene3D" id="1.10.357.10">
    <property type="entry name" value="Tetracycline Repressor, domain 2"/>
    <property type="match status" value="1"/>
</dbReference>
<keyword evidence="9" id="KW-1185">Reference proteome</keyword>
<dbReference type="PANTHER" id="PTHR30055">
    <property type="entry name" value="HTH-TYPE TRANSCRIPTIONAL REGULATOR RUTR"/>
    <property type="match status" value="1"/>
</dbReference>
<feature type="domain" description="HTH tetR-type" evidence="6">
    <location>
        <begin position="29"/>
        <end position="89"/>
    </location>
</feature>
<dbReference type="InterPro" id="IPR036271">
    <property type="entry name" value="Tet_transcr_reg_TetR-rel_C_sf"/>
</dbReference>
<keyword evidence="2 4" id="KW-0238">DNA-binding</keyword>
<evidence type="ECO:0000256" key="1">
    <source>
        <dbReference type="ARBA" id="ARBA00023015"/>
    </source>
</evidence>
<feature type="region of interest" description="Disordered" evidence="5">
    <location>
        <begin position="159"/>
        <end position="180"/>
    </location>
</feature>
<dbReference type="PANTHER" id="PTHR30055:SF234">
    <property type="entry name" value="HTH-TYPE TRANSCRIPTIONAL REGULATOR BETI"/>
    <property type="match status" value="1"/>
</dbReference>
<dbReference type="PROSITE" id="PS50977">
    <property type="entry name" value="HTH_TETR_2"/>
    <property type="match status" value="1"/>
</dbReference>
<evidence type="ECO:0000313" key="9">
    <source>
        <dbReference type="Proteomes" id="UP001432014"/>
    </source>
</evidence>
<dbReference type="InterPro" id="IPR009057">
    <property type="entry name" value="Homeodomain-like_sf"/>
</dbReference>
<keyword evidence="1" id="KW-0805">Transcription regulation</keyword>
<feature type="DNA-binding region" description="H-T-H motif" evidence="4">
    <location>
        <begin position="52"/>
        <end position="71"/>
    </location>
</feature>
<dbReference type="InterPro" id="IPR050109">
    <property type="entry name" value="HTH-type_TetR-like_transc_reg"/>
</dbReference>
<dbReference type="SUPFAM" id="SSF46689">
    <property type="entry name" value="Homeodomain-like"/>
    <property type="match status" value="1"/>
</dbReference>
<evidence type="ECO:0000256" key="2">
    <source>
        <dbReference type="ARBA" id="ARBA00023125"/>
    </source>
</evidence>
<dbReference type="RefSeq" id="WP_329492795.1">
    <property type="nucleotide sequence ID" value="NZ_CP108460.1"/>
</dbReference>
<dbReference type="InterPro" id="IPR047923">
    <property type="entry name" value="ArpA-like"/>
</dbReference>
<evidence type="ECO:0000256" key="5">
    <source>
        <dbReference type="SAM" id="MobiDB-lite"/>
    </source>
</evidence>
<reference evidence="7 9" key="1">
    <citation type="submission" date="2022-10" db="EMBL/GenBank/DDBJ databases">
        <title>The complete genomes of actinobacterial strains from the NBC collection.</title>
        <authorList>
            <person name="Joergensen T.S."/>
            <person name="Alvarez Arevalo M."/>
            <person name="Sterndorff E.B."/>
            <person name="Faurdal D."/>
            <person name="Vuksanovic O."/>
            <person name="Mourched A.-S."/>
            <person name="Charusanti P."/>
            <person name="Shaw S."/>
            <person name="Blin K."/>
            <person name="Weber T."/>
        </authorList>
    </citation>
    <scope>NUCLEOTIDE SEQUENCE [LARGE SCALE GENOMIC DNA]</scope>
    <source>
        <strain evidence="7 9">NBC_01247</strain>
    </source>
</reference>
<gene>
    <name evidence="7" type="ORF">OG469_00870</name>
    <name evidence="8" type="ORF">OG469_40150</name>
</gene>
<dbReference type="Pfam" id="PF00440">
    <property type="entry name" value="TetR_N"/>
    <property type="match status" value="1"/>
</dbReference>
<dbReference type="EMBL" id="CP108482">
    <property type="protein sequence ID" value="WUS61166.1"/>
    <property type="molecule type" value="Genomic_DNA"/>
</dbReference>